<evidence type="ECO:0000256" key="2">
    <source>
        <dbReference type="ARBA" id="ARBA00010617"/>
    </source>
</evidence>
<dbReference type="SUPFAM" id="SSF48264">
    <property type="entry name" value="Cytochrome P450"/>
    <property type="match status" value="1"/>
</dbReference>
<keyword evidence="8" id="KW-1185">Reference proteome</keyword>
<dbReference type="InterPro" id="IPR002403">
    <property type="entry name" value="Cyt_P450_E_grp-IV"/>
</dbReference>
<sequence length="517" mass="57828">MQTIVASHNLTTGLFIFAFLAISLLTVRIIHALYFSSLAHVPGPAINKVTELPLRYLNARLERNERIFEWHRKYGPVVAIAPGQVSFSSVHIAKEIYSAAAKHPKSSYFDSLAMFGYRSVFMAKEPSDHRRLRKRIFAYYQPTKVYKPAVLGYIREYARRACVEMGKAIPAKQAGDFATVNIFVHCNNFSFDNITRFCLGPSLCSDTIRGGEEARSIYVGWEECELWAPLGSSFPMVLSLVKLFKKQLQGNELFLTGDSRLQAWCTQQLSIAAKDPTKAGQESESLLRQMLEYKSEDGSRLPLDEIAEEILDNFFAAQSVVTNALIFLLWDLARFPAWQQKIRKQLESFPTEQDGLPSWADIETASILDACLQESSRVHPLASGRAERVVPVTKSYGQTVIPKGTIVSASTKSLHYNATAFPQPEVFDPARWLDASETQLAAMKSSFMPYGQGARTCIGVPFAMAQMKHLVAFFILSHEILEDKASATNKASMMQLGTQSALPRGLRCDLKVRKISN</sequence>
<keyword evidence="6" id="KW-0472">Membrane</keyword>
<keyword evidence="5" id="KW-0349">Heme</keyword>
<evidence type="ECO:0000256" key="1">
    <source>
        <dbReference type="ARBA" id="ARBA00001971"/>
    </source>
</evidence>
<evidence type="ECO:0000256" key="5">
    <source>
        <dbReference type="PIRSR" id="PIRSR602403-1"/>
    </source>
</evidence>
<dbReference type="GO" id="GO:0004497">
    <property type="term" value="F:monooxygenase activity"/>
    <property type="evidence" value="ECO:0007669"/>
    <property type="project" value="InterPro"/>
</dbReference>
<dbReference type="PANTHER" id="PTHR24305:SF166">
    <property type="entry name" value="CYTOCHROME P450 12A4, MITOCHONDRIAL-RELATED"/>
    <property type="match status" value="1"/>
</dbReference>
<reference evidence="7" key="1">
    <citation type="journal article" date="2020" name="Stud. Mycol.">
        <title>101 Dothideomycetes genomes: a test case for predicting lifestyles and emergence of pathogens.</title>
        <authorList>
            <person name="Haridas S."/>
            <person name="Albert R."/>
            <person name="Binder M."/>
            <person name="Bloem J."/>
            <person name="Labutti K."/>
            <person name="Salamov A."/>
            <person name="Andreopoulos B."/>
            <person name="Baker S."/>
            <person name="Barry K."/>
            <person name="Bills G."/>
            <person name="Bluhm B."/>
            <person name="Cannon C."/>
            <person name="Castanera R."/>
            <person name="Culley D."/>
            <person name="Daum C."/>
            <person name="Ezra D."/>
            <person name="Gonzalez J."/>
            <person name="Henrissat B."/>
            <person name="Kuo A."/>
            <person name="Liang C."/>
            <person name="Lipzen A."/>
            <person name="Lutzoni F."/>
            <person name="Magnuson J."/>
            <person name="Mondo S."/>
            <person name="Nolan M."/>
            <person name="Ohm R."/>
            <person name="Pangilinan J."/>
            <person name="Park H.-J."/>
            <person name="Ramirez L."/>
            <person name="Alfaro M."/>
            <person name="Sun H."/>
            <person name="Tritt A."/>
            <person name="Yoshinaga Y."/>
            <person name="Zwiers L.-H."/>
            <person name="Turgeon B."/>
            <person name="Goodwin S."/>
            <person name="Spatafora J."/>
            <person name="Crous P."/>
            <person name="Grigoriev I."/>
        </authorList>
    </citation>
    <scope>NUCLEOTIDE SEQUENCE</scope>
    <source>
        <strain evidence="7">CBS 119687</strain>
    </source>
</reference>
<dbReference type="Gene3D" id="1.10.630.10">
    <property type="entry name" value="Cytochrome P450"/>
    <property type="match status" value="1"/>
</dbReference>
<dbReference type="Pfam" id="PF00067">
    <property type="entry name" value="p450"/>
    <property type="match status" value="1"/>
</dbReference>
<keyword evidence="3 5" id="KW-0479">Metal-binding</keyword>
<keyword evidence="4 5" id="KW-0408">Iron</keyword>
<organism evidence="7 8">
    <name type="scientific">Dothidotthia symphoricarpi CBS 119687</name>
    <dbReference type="NCBI Taxonomy" id="1392245"/>
    <lineage>
        <taxon>Eukaryota</taxon>
        <taxon>Fungi</taxon>
        <taxon>Dikarya</taxon>
        <taxon>Ascomycota</taxon>
        <taxon>Pezizomycotina</taxon>
        <taxon>Dothideomycetes</taxon>
        <taxon>Pleosporomycetidae</taxon>
        <taxon>Pleosporales</taxon>
        <taxon>Dothidotthiaceae</taxon>
        <taxon>Dothidotthia</taxon>
    </lineage>
</organism>
<dbReference type="InterPro" id="IPR050121">
    <property type="entry name" value="Cytochrome_P450_monoxygenase"/>
</dbReference>
<feature type="transmembrane region" description="Helical" evidence="6">
    <location>
        <begin position="12"/>
        <end position="34"/>
    </location>
</feature>
<proteinExistence type="inferred from homology"/>
<dbReference type="GeneID" id="54413070"/>
<dbReference type="PANTHER" id="PTHR24305">
    <property type="entry name" value="CYTOCHROME P450"/>
    <property type="match status" value="1"/>
</dbReference>
<evidence type="ECO:0000313" key="7">
    <source>
        <dbReference type="EMBL" id="KAF2123418.1"/>
    </source>
</evidence>
<keyword evidence="6" id="KW-0812">Transmembrane</keyword>
<evidence type="ECO:0000313" key="8">
    <source>
        <dbReference type="Proteomes" id="UP000799771"/>
    </source>
</evidence>
<keyword evidence="6" id="KW-1133">Transmembrane helix</keyword>
<dbReference type="PRINTS" id="PR00385">
    <property type="entry name" value="P450"/>
</dbReference>
<comment type="cofactor">
    <cofactor evidence="1 5">
        <name>heme</name>
        <dbReference type="ChEBI" id="CHEBI:30413"/>
    </cofactor>
</comment>
<dbReference type="InterPro" id="IPR036396">
    <property type="entry name" value="Cyt_P450_sf"/>
</dbReference>
<evidence type="ECO:0000256" key="3">
    <source>
        <dbReference type="ARBA" id="ARBA00022723"/>
    </source>
</evidence>
<dbReference type="Proteomes" id="UP000799771">
    <property type="component" value="Unassembled WGS sequence"/>
</dbReference>
<accession>A0A6A5ZYG5</accession>
<protein>
    <submittedName>
        <fullName evidence="7">Cytochrome P450 family protein</fullName>
    </submittedName>
</protein>
<evidence type="ECO:0000256" key="6">
    <source>
        <dbReference type="SAM" id="Phobius"/>
    </source>
</evidence>
<dbReference type="RefSeq" id="XP_033517812.1">
    <property type="nucleotide sequence ID" value="XM_033672638.1"/>
</dbReference>
<dbReference type="GO" id="GO:0005506">
    <property type="term" value="F:iron ion binding"/>
    <property type="evidence" value="ECO:0007669"/>
    <property type="project" value="InterPro"/>
</dbReference>
<name>A0A6A5ZYG5_9PLEO</name>
<gene>
    <name evidence="7" type="ORF">P153DRAFT_426971</name>
</gene>
<evidence type="ECO:0000256" key="4">
    <source>
        <dbReference type="ARBA" id="ARBA00023004"/>
    </source>
</evidence>
<dbReference type="GO" id="GO:0016705">
    <property type="term" value="F:oxidoreductase activity, acting on paired donors, with incorporation or reduction of molecular oxygen"/>
    <property type="evidence" value="ECO:0007669"/>
    <property type="project" value="InterPro"/>
</dbReference>
<dbReference type="AlphaFoldDB" id="A0A6A5ZYG5"/>
<dbReference type="InterPro" id="IPR001128">
    <property type="entry name" value="Cyt_P450"/>
</dbReference>
<dbReference type="EMBL" id="ML977527">
    <property type="protein sequence ID" value="KAF2123418.1"/>
    <property type="molecule type" value="Genomic_DNA"/>
</dbReference>
<feature type="binding site" description="axial binding residue" evidence="5">
    <location>
        <position position="457"/>
    </location>
    <ligand>
        <name>heme</name>
        <dbReference type="ChEBI" id="CHEBI:30413"/>
    </ligand>
    <ligandPart>
        <name>Fe</name>
        <dbReference type="ChEBI" id="CHEBI:18248"/>
    </ligandPart>
</feature>
<dbReference type="OrthoDB" id="1470350at2759"/>
<comment type="similarity">
    <text evidence="2">Belongs to the cytochrome P450 family.</text>
</comment>
<dbReference type="GO" id="GO:0020037">
    <property type="term" value="F:heme binding"/>
    <property type="evidence" value="ECO:0007669"/>
    <property type="project" value="InterPro"/>
</dbReference>
<dbReference type="PRINTS" id="PR00465">
    <property type="entry name" value="EP450IV"/>
</dbReference>